<proteinExistence type="predicted"/>
<dbReference type="Proteomes" id="UP000295621">
    <property type="component" value="Unassembled WGS sequence"/>
</dbReference>
<feature type="compositionally biased region" description="Basic residues" evidence="1">
    <location>
        <begin position="9"/>
        <end position="20"/>
    </location>
</feature>
<protein>
    <submittedName>
        <fullName evidence="2">Uncharacterized protein</fullName>
    </submittedName>
</protein>
<name>A0A4R4RSF2_9ACTN</name>
<keyword evidence="3" id="KW-1185">Reference proteome</keyword>
<evidence type="ECO:0000313" key="3">
    <source>
        <dbReference type="Proteomes" id="UP000295621"/>
    </source>
</evidence>
<dbReference type="AlphaFoldDB" id="A0A4R4RSF2"/>
<evidence type="ECO:0000313" key="2">
    <source>
        <dbReference type="EMBL" id="TDC52961.1"/>
    </source>
</evidence>
<gene>
    <name evidence="2" type="ORF">E1212_07400</name>
</gene>
<dbReference type="EMBL" id="SMKL01000012">
    <property type="protein sequence ID" value="TDC52961.1"/>
    <property type="molecule type" value="Genomic_DNA"/>
</dbReference>
<feature type="region of interest" description="Disordered" evidence="1">
    <location>
        <begin position="1"/>
        <end position="34"/>
    </location>
</feature>
<reference evidence="2 3" key="1">
    <citation type="submission" date="2019-02" db="EMBL/GenBank/DDBJ databases">
        <title>Draft genome sequences of novel Actinobacteria.</title>
        <authorList>
            <person name="Sahin N."/>
            <person name="Ay H."/>
            <person name="Saygin H."/>
        </authorList>
    </citation>
    <scope>NUCLEOTIDE SEQUENCE [LARGE SCALE GENOMIC DNA]</scope>
    <source>
        <strain evidence="2 3">KC603</strain>
    </source>
</reference>
<accession>A0A4R4RSF2</accession>
<dbReference type="RefSeq" id="WP_131980871.1">
    <property type="nucleotide sequence ID" value="NZ_SMKL01000012.1"/>
</dbReference>
<sequence length="59" mass="6692">MMSFLRRPVPVRRRRMRRRPPVGAGPGPDGARGVWELPSDELAQRARNLGVVLGLRRFA</sequence>
<evidence type="ECO:0000256" key="1">
    <source>
        <dbReference type="SAM" id="MobiDB-lite"/>
    </source>
</evidence>
<organism evidence="2 3">
    <name type="scientific">Jiangella ureilytica</name>
    <dbReference type="NCBI Taxonomy" id="2530374"/>
    <lineage>
        <taxon>Bacteria</taxon>
        <taxon>Bacillati</taxon>
        <taxon>Actinomycetota</taxon>
        <taxon>Actinomycetes</taxon>
        <taxon>Jiangellales</taxon>
        <taxon>Jiangellaceae</taxon>
        <taxon>Jiangella</taxon>
    </lineage>
</organism>
<comment type="caution">
    <text evidence="2">The sequence shown here is derived from an EMBL/GenBank/DDBJ whole genome shotgun (WGS) entry which is preliminary data.</text>
</comment>